<dbReference type="GeneID" id="107817258"/>
<name>A0A1S4CBN0_TOBAC</name>
<dbReference type="RefSeq" id="XP_016498545.1">
    <property type="nucleotide sequence ID" value="XM_016643059.1"/>
</dbReference>
<protein>
    <submittedName>
        <fullName evidence="2">Uncharacterized protein</fullName>
    </submittedName>
</protein>
<evidence type="ECO:0000313" key="1">
    <source>
        <dbReference type="Proteomes" id="UP000790787"/>
    </source>
</evidence>
<dbReference type="AlphaFoldDB" id="A0A1S4CBN0"/>
<organism evidence="1 2">
    <name type="scientific">Nicotiana tabacum</name>
    <name type="common">Common tobacco</name>
    <dbReference type="NCBI Taxonomy" id="4097"/>
    <lineage>
        <taxon>Eukaryota</taxon>
        <taxon>Viridiplantae</taxon>
        <taxon>Streptophyta</taxon>
        <taxon>Embryophyta</taxon>
        <taxon>Tracheophyta</taxon>
        <taxon>Spermatophyta</taxon>
        <taxon>Magnoliopsida</taxon>
        <taxon>eudicotyledons</taxon>
        <taxon>Gunneridae</taxon>
        <taxon>Pentapetalae</taxon>
        <taxon>asterids</taxon>
        <taxon>lamiids</taxon>
        <taxon>Solanales</taxon>
        <taxon>Solanaceae</taxon>
        <taxon>Nicotianoideae</taxon>
        <taxon>Nicotianeae</taxon>
        <taxon>Nicotiana</taxon>
    </lineage>
</organism>
<sequence length="140" mass="16125">MKDCAGRFDDVPWAHQTAYKTPIGTSPYKLNYEKSCHLPVELEHKAFWAIKKLNMDMELAGWMRRISFPAKNERVQLLKAVKCGHSAKGRIHEKLGKPPGTHWVQARVHQRVGVTDARHSFHSRLRHQMVVRLSSNQFSG</sequence>
<reference evidence="1" key="1">
    <citation type="journal article" date="2014" name="Nat. Commun.">
        <title>The tobacco genome sequence and its comparison with those of tomato and potato.</title>
        <authorList>
            <person name="Sierro N."/>
            <person name="Battey J.N."/>
            <person name="Ouadi S."/>
            <person name="Bakaher N."/>
            <person name="Bovet L."/>
            <person name="Willig A."/>
            <person name="Goepfert S."/>
            <person name="Peitsch M.C."/>
            <person name="Ivanov N.V."/>
        </authorList>
    </citation>
    <scope>NUCLEOTIDE SEQUENCE [LARGE SCALE GENOMIC DNA]</scope>
</reference>
<proteinExistence type="predicted"/>
<evidence type="ECO:0000313" key="2">
    <source>
        <dbReference type="RefSeq" id="XP_016498545.1"/>
    </source>
</evidence>
<gene>
    <name evidence="2" type="primary">LOC107817258</name>
</gene>
<dbReference type="Proteomes" id="UP000790787">
    <property type="component" value="Chromosome 19"/>
</dbReference>
<accession>A0A1S4CBN0</accession>
<reference evidence="2" key="2">
    <citation type="submission" date="2025-08" db="UniProtKB">
        <authorList>
            <consortium name="RefSeq"/>
        </authorList>
    </citation>
    <scope>IDENTIFICATION</scope>
</reference>
<dbReference type="PaxDb" id="4097-A0A1S4CBN0"/>
<keyword evidence="1" id="KW-1185">Reference proteome</keyword>
<dbReference type="KEGG" id="nta:107817258"/>
<dbReference type="OrthoDB" id="1903608at2759"/>